<evidence type="ECO:0000313" key="1">
    <source>
        <dbReference type="EMBL" id="EWS74461.1"/>
    </source>
</evidence>
<organism evidence="1 2">
    <name type="scientific">Tetrahymena thermophila (strain SB210)</name>
    <dbReference type="NCBI Taxonomy" id="312017"/>
    <lineage>
        <taxon>Eukaryota</taxon>
        <taxon>Sar</taxon>
        <taxon>Alveolata</taxon>
        <taxon>Ciliophora</taxon>
        <taxon>Intramacronucleata</taxon>
        <taxon>Oligohymenophorea</taxon>
        <taxon>Hymenostomatida</taxon>
        <taxon>Tetrahymenina</taxon>
        <taxon>Tetrahymenidae</taxon>
        <taxon>Tetrahymena</taxon>
    </lineage>
</organism>
<dbReference type="EMBL" id="GG662704">
    <property type="protein sequence ID" value="EWS74461.1"/>
    <property type="molecule type" value="Genomic_DNA"/>
</dbReference>
<evidence type="ECO:0000313" key="2">
    <source>
        <dbReference type="Proteomes" id="UP000009168"/>
    </source>
</evidence>
<dbReference type="KEGG" id="tet:TTHERM_000079489"/>
<dbReference type="RefSeq" id="XP_012653038.1">
    <property type="nucleotide sequence ID" value="XM_012797584.1"/>
</dbReference>
<gene>
    <name evidence="1" type="ORF">TTHERM_000079489</name>
</gene>
<name>W7XIA3_TETTS</name>
<dbReference type="AlphaFoldDB" id="W7XIA3"/>
<sequence>MRKSDRISEIGCLDLRRVGFLTQKLMERRLDKIVEKIQSNNMSEIMDFLFLQN</sequence>
<protein>
    <submittedName>
        <fullName evidence="1">Uncharacterized protein</fullName>
    </submittedName>
</protein>
<accession>W7XIA3</accession>
<dbReference type="Proteomes" id="UP000009168">
    <property type="component" value="Unassembled WGS sequence"/>
</dbReference>
<keyword evidence="2" id="KW-1185">Reference proteome</keyword>
<dbReference type="GeneID" id="24437147"/>
<dbReference type="InParanoid" id="W7XIA3"/>
<proteinExistence type="predicted"/>
<reference evidence="2" key="1">
    <citation type="journal article" date="2006" name="PLoS Biol.">
        <title>Macronuclear genome sequence of the ciliate Tetrahymena thermophila, a model eukaryote.</title>
        <authorList>
            <person name="Eisen J.A."/>
            <person name="Coyne R.S."/>
            <person name="Wu M."/>
            <person name="Wu D."/>
            <person name="Thiagarajan M."/>
            <person name="Wortman J.R."/>
            <person name="Badger J.H."/>
            <person name="Ren Q."/>
            <person name="Amedeo P."/>
            <person name="Jones K.M."/>
            <person name="Tallon L.J."/>
            <person name="Delcher A.L."/>
            <person name="Salzberg S.L."/>
            <person name="Silva J.C."/>
            <person name="Haas B.J."/>
            <person name="Majoros W.H."/>
            <person name="Farzad M."/>
            <person name="Carlton J.M."/>
            <person name="Smith R.K. Jr."/>
            <person name="Garg J."/>
            <person name="Pearlman R.E."/>
            <person name="Karrer K.M."/>
            <person name="Sun L."/>
            <person name="Manning G."/>
            <person name="Elde N.C."/>
            <person name="Turkewitz A.P."/>
            <person name="Asai D.J."/>
            <person name="Wilkes D.E."/>
            <person name="Wang Y."/>
            <person name="Cai H."/>
            <person name="Collins K."/>
            <person name="Stewart B.A."/>
            <person name="Lee S.R."/>
            <person name="Wilamowska K."/>
            <person name="Weinberg Z."/>
            <person name="Ruzzo W.L."/>
            <person name="Wloga D."/>
            <person name="Gaertig J."/>
            <person name="Frankel J."/>
            <person name="Tsao C.-C."/>
            <person name="Gorovsky M.A."/>
            <person name="Keeling P.J."/>
            <person name="Waller R.F."/>
            <person name="Patron N.J."/>
            <person name="Cherry J.M."/>
            <person name="Stover N.A."/>
            <person name="Krieger C.J."/>
            <person name="del Toro C."/>
            <person name="Ryder H.F."/>
            <person name="Williamson S.C."/>
            <person name="Barbeau R.A."/>
            <person name="Hamilton E.P."/>
            <person name="Orias E."/>
        </authorList>
    </citation>
    <scope>NUCLEOTIDE SEQUENCE [LARGE SCALE GENOMIC DNA]</scope>
    <source>
        <strain evidence="2">SB210</strain>
    </source>
</reference>